<organism evidence="2 3">
    <name type="scientific">Sphaceloma murrayae</name>
    <dbReference type="NCBI Taxonomy" id="2082308"/>
    <lineage>
        <taxon>Eukaryota</taxon>
        <taxon>Fungi</taxon>
        <taxon>Dikarya</taxon>
        <taxon>Ascomycota</taxon>
        <taxon>Pezizomycotina</taxon>
        <taxon>Dothideomycetes</taxon>
        <taxon>Dothideomycetidae</taxon>
        <taxon>Myriangiales</taxon>
        <taxon>Elsinoaceae</taxon>
        <taxon>Sphaceloma</taxon>
    </lineage>
</organism>
<feature type="region of interest" description="Disordered" evidence="1">
    <location>
        <begin position="285"/>
        <end position="320"/>
    </location>
</feature>
<evidence type="ECO:0000256" key="1">
    <source>
        <dbReference type="SAM" id="MobiDB-lite"/>
    </source>
</evidence>
<feature type="region of interest" description="Disordered" evidence="1">
    <location>
        <begin position="101"/>
        <end position="136"/>
    </location>
</feature>
<evidence type="ECO:0000313" key="2">
    <source>
        <dbReference type="EMBL" id="PNS13751.1"/>
    </source>
</evidence>
<feature type="compositionally biased region" description="Polar residues" evidence="1">
    <location>
        <begin position="608"/>
        <end position="623"/>
    </location>
</feature>
<sequence>MSGIRRFCLGASRDILPASPEWVMLAITSYYRPLLSVQGLWEPSVTSEGLELAPACTNNFDTITPSDILEAKVMRPSHYLGPIVLLTCSVDAYPQQSPEYNAALSGSTNHLSNKEPDAGSDPTNITNQLAGNSNPRSRLGRFFDGILSIRVLPQRRGSVLEAGRVGKRTVVVSEGAVKDDDYIPEPTGGWAWLTGSSDPVQSESSATSTSFASPLSSPTGMAPVVLSSSSMTTSSASPHPTRVESEVVPDRVMLTAWTASISPNAIRSSPTGALPDIVVPTTTHSHFMSRTSTSSTSSGSVQAPRTVGQPKQKSTEGKLKWSSVGQFESLESSSTMTEHKEASASGSEVRITSIVQDIRATRRLALQLSPAGRRKNQLSSQLAAPSSADLLITGVPTGELVGAQPDTATAGPTSRPVLQLTPAGRQRAQSTLDSDSDLASAGSPSEPVSRNLADASKMEAQSTAVAIDQPRPALQLTPAARKMAAKSSAAAKSSTNAALQAQSNAQSSASNLAAAKPKTKANVKGTATVLPNTPHVNPPAKSSIKGSAKTASSRKHSAGKAHYRKRTSAKKLSTTRRGGKKATPSRKVSQKATNSTIPSGSHKKKITSSRIASNKASASTISTGGHKKKVASITRKTSSHGSSSFSHPTHHSTEHTTGHNSAHTLSSIPLVIATSSLPADVSQANSHFGKQITCNLEKLFECFGKRNIHDLNKFFERFDERIIRELNKFSDGFDKRDDRALDESSKYFGSNQATVIKLIAKTSV</sequence>
<feature type="compositionally biased region" description="Low complexity" evidence="1">
    <location>
        <begin position="202"/>
        <end position="219"/>
    </location>
</feature>
<comment type="caution">
    <text evidence="2">The sequence shown here is derived from an EMBL/GenBank/DDBJ whole genome shotgun (WGS) entry which is preliminary data.</text>
</comment>
<proteinExistence type="predicted"/>
<feature type="compositionally biased region" description="Low complexity" evidence="1">
    <location>
        <begin position="227"/>
        <end position="237"/>
    </location>
</feature>
<feature type="compositionally biased region" description="Polar residues" evidence="1">
    <location>
        <begin position="121"/>
        <end position="136"/>
    </location>
</feature>
<feature type="compositionally biased region" description="Polar residues" evidence="1">
    <location>
        <begin position="586"/>
        <end position="599"/>
    </location>
</feature>
<dbReference type="EMBL" id="NKHZ01000094">
    <property type="protein sequence ID" value="PNS13751.1"/>
    <property type="molecule type" value="Genomic_DNA"/>
</dbReference>
<feature type="compositionally biased region" description="Polar residues" evidence="1">
    <location>
        <begin position="101"/>
        <end position="111"/>
    </location>
</feature>
<accession>A0A2K1QFU8</accession>
<gene>
    <name evidence="2" type="ORF">CAC42_3244</name>
</gene>
<dbReference type="Proteomes" id="UP000243797">
    <property type="component" value="Unassembled WGS sequence"/>
</dbReference>
<feature type="region of interest" description="Disordered" evidence="1">
    <location>
        <begin position="401"/>
        <end position="450"/>
    </location>
</feature>
<feature type="region of interest" description="Disordered" evidence="1">
    <location>
        <begin position="196"/>
        <end position="245"/>
    </location>
</feature>
<dbReference type="InParanoid" id="A0A2K1QFU8"/>
<reference evidence="2 3" key="1">
    <citation type="submission" date="2017-06" db="EMBL/GenBank/DDBJ databases">
        <title>Draft genome sequence of a variant of Elsinoe murrayae.</title>
        <authorList>
            <person name="Cheng Q."/>
        </authorList>
    </citation>
    <scope>NUCLEOTIDE SEQUENCE [LARGE SCALE GENOMIC DNA]</scope>
    <source>
        <strain evidence="2 3">CQ-2017a</strain>
    </source>
</reference>
<feature type="region of interest" description="Disordered" evidence="1">
    <location>
        <begin position="527"/>
        <end position="661"/>
    </location>
</feature>
<keyword evidence="3" id="KW-1185">Reference proteome</keyword>
<protein>
    <submittedName>
        <fullName evidence="2">DOA4-independent degradation protein 4</fullName>
    </submittedName>
</protein>
<feature type="compositionally biased region" description="Low complexity" evidence="1">
    <location>
        <begin position="428"/>
        <end position="445"/>
    </location>
</feature>
<evidence type="ECO:0000313" key="3">
    <source>
        <dbReference type="Proteomes" id="UP000243797"/>
    </source>
</evidence>
<feature type="compositionally biased region" description="Low complexity" evidence="1">
    <location>
        <begin position="285"/>
        <end position="300"/>
    </location>
</feature>
<feature type="compositionally biased region" description="Low complexity" evidence="1">
    <location>
        <begin position="632"/>
        <end position="647"/>
    </location>
</feature>
<name>A0A2K1QFU8_9PEZI</name>
<feature type="compositionally biased region" description="Basic residues" evidence="1">
    <location>
        <begin position="552"/>
        <end position="584"/>
    </location>
</feature>
<dbReference type="AlphaFoldDB" id="A0A2K1QFU8"/>